<reference evidence="3 4" key="2">
    <citation type="submission" date="2016-10" db="EMBL/GenBank/DDBJ databases">
        <authorList>
            <person name="Benchimol M."/>
            <person name="Almeida L.G."/>
            <person name="Vasconcelos A.T."/>
            <person name="Perreira-Neves A."/>
            <person name="Rosa I.A."/>
            <person name="Tasca T."/>
            <person name="Bogo M.R."/>
            <person name="de Souza W."/>
        </authorList>
    </citation>
    <scope>NUCLEOTIDE SEQUENCE [LARGE SCALE GENOMIC DNA]</scope>
    <source>
        <strain evidence="3 4">K</strain>
    </source>
</reference>
<feature type="coiled-coil region" evidence="1">
    <location>
        <begin position="2"/>
        <end position="197"/>
    </location>
</feature>
<evidence type="ECO:0000256" key="1">
    <source>
        <dbReference type="SAM" id="Coils"/>
    </source>
</evidence>
<gene>
    <name evidence="3" type="ORF">TRFO_37024</name>
</gene>
<name>A0A1J4JC17_9EUKA</name>
<dbReference type="RefSeq" id="XP_068349883.1">
    <property type="nucleotide sequence ID" value="XM_068511188.1"/>
</dbReference>
<dbReference type="GeneID" id="94845892"/>
<keyword evidence="4" id="KW-1185">Reference proteome</keyword>
<dbReference type="OrthoDB" id="10526763at2759"/>
<dbReference type="EMBL" id="MLAK01001155">
    <property type="protein sequence ID" value="OHS96746.1"/>
    <property type="molecule type" value="Genomic_DNA"/>
</dbReference>
<feature type="coiled-coil region" evidence="1">
    <location>
        <begin position="283"/>
        <end position="460"/>
    </location>
</feature>
<evidence type="ECO:0000313" key="2">
    <source>
        <dbReference type="EMBL" id="ARM19933.1"/>
    </source>
</evidence>
<dbReference type="EMBL" id="KX579701">
    <property type="protein sequence ID" value="ARM19933.1"/>
    <property type="molecule type" value="Genomic_DNA"/>
</dbReference>
<evidence type="ECO:0000313" key="3">
    <source>
        <dbReference type="EMBL" id="OHS96746.1"/>
    </source>
</evidence>
<dbReference type="VEuPathDB" id="TrichDB:TRFO_37024"/>
<proteinExistence type="predicted"/>
<dbReference type="Proteomes" id="UP000179807">
    <property type="component" value="Unassembled WGS sequence"/>
</dbReference>
<dbReference type="AlphaFoldDB" id="A0A1J4JC17"/>
<organism evidence="3 4">
    <name type="scientific">Tritrichomonas foetus</name>
    <dbReference type="NCBI Taxonomy" id="1144522"/>
    <lineage>
        <taxon>Eukaryota</taxon>
        <taxon>Metamonada</taxon>
        <taxon>Parabasalia</taxon>
        <taxon>Tritrichomonadida</taxon>
        <taxon>Tritrichomonadidae</taxon>
        <taxon>Tritrichomonas</taxon>
    </lineage>
</organism>
<reference evidence="2" key="1">
    <citation type="submission" date="2016-07" db="EMBL/GenBank/DDBJ databases">
        <authorList>
            <person name="Rosa I.A."/>
            <person name="Brigido M.C."/>
            <person name="Santos E.O."/>
            <person name="Almeida L.G.P."/>
            <person name="Zingalli R.B."/>
            <person name="Vasconcelos A.T.R."/>
            <person name="Souza W."/>
            <person name="Benchimol M."/>
        </authorList>
    </citation>
    <scope>NUCLEOTIDE SEQUENCE</scope>
    <source>
        <strain evidence="2">37024</strain>
    </source>
</reference>
<sequence>MIVAFDEELEALSDSIQKKQNQLKKLLTQKKRTEQRKTQLPKEETVEMLKEGIRALEDDIRNLSLSSTSESTGANYQMLNECDTVYAQCQQNYNDLNQEIQEIYDSYQECQDEYNKTNDTKKMFSAQLDQSIKTMQNYKKILNQLKATAADLNRNRQQLYKRGQDLAALITQLQLTKTNNEKEIRKLEEQYSDHQQLVVSYKMLEDRIKEQGKQQEVALNKMVDAVELTEEAAAESQKNRMTRDNYAEELKRIKDLITSSTKQFNIAFGEHEKSVRKQFDSALESIKERSAVLESDNSQLAHEKESLQRQLDTSSQENSILKAAKSDNGFSLFIERMSALKAEIEAAYGKKEQLTASNEKTQDNIDDIKAKLLTNATNTRNDTLELTQRAQKVEMELEMHKSTCKEIMEKNAKLIAENQKIRNEIIQVQRTTSNEAQNQLNDKDNELAEVKIQYEATQKANTKSITEMQQAVLAFKQHADKWKCKAQSIGLEASDAKQNAENQQQQLIDQINGLEGDLAERKQLKAKLDLMLQQMDQQIKSLKQQISNAEKKQRQQAANIQQTLTTKNSIVTDINKNKAVLDKLHVQVKREQRVMDSVNFVSNRRDSDFSDDII</sequence>
<feature type="coiled-coil region" evidence="1">
    <location>
        <begin position="497"/>
        <end position="559"/>
    </location>
</feature>
<protein>
    <submittedName>
        <fullName evidence="3">Uncharacterized protein</fullName>
    </submittedName>
</protein>
<accession>A0A1J4JC17</accession>
<evidence type="ECO:0000313" key="4">
    <source>
        <dbReference type="Proteomes" id="UP000179807"/>
    </source>
</evidence>
<reference evidence="2" key="3">
    <citation type="journal article" date="2017" name="Biol. Cell">
        <title>The costa of trichomonads: A complex macromolecular cytoskeleton structure made of uncommon proteins.</title>
        <authorList>
            <person name="de Andrade Rosa I."/>
            <person name="Brigido M.C."/>
            <person name="de Oliveira Santos E."/>
            <person name="Gonzaga L."/>
            <person name="Zingali R.B."/>
            <person name="de Vasconcelos A.T."/>
            <person name="de Souza W."/>
            <person name="Benchimol M."/>
        </authorList>
    </citation>
    <scope>NUCLEOTIDE SEQUENCE</scope>
    <source>
        <strain evidence="2">37024</strain>
    </source>
</reference>
<keyword evidence="1" id="KW-0175">Coiled coil</keyword>